<evidence type="ECO:0000313" key="1">
    <source>
        <dbReference type="EMBL" id="QGZ16084.1"/>
    </source>
</evidence>
<protein>
    <submittedName>
        <fullName evidence="1">Uncharacterized protein</fullName>
    </submittedName>
</protein>
<dbReference type="EMBL" id="MN718199">
    <property type="protein sequence ID" value="QGZ16084.1"/>
    <property type="molecule type" value="Genomic_DNA"/>
</dbReference>
<accession>A0A6B9J7R7</accession>
<keyword evidence="2" id="KW-1185">Reference proteome</keyword>
<sequence length="276" mass="31609">MDTVANVRQQRISAIKHIVPEPTEFQKSCLEPASYYKDVWFNYRQNLKNSCYKPSPNGFAMLEKHELGTSGRQLGETLYRLQIIKICEELMWAKFIESSMLSSVMALSMAYKKQNDSICNILFPISTNSDIYGLANDSRIDILDVYGLTNFKNAIHNIVNDKTKDLEKPSKEKSEYIFKMCVGAARAYGFDNSDSDFFTLISAIGNIRTSDEEIWKFCITYMFEIIIGAYLTMVRDRKWGVSYSSKAIVLTDAENIPTTLRKYFVGISSEPLFYCS</sequence>
<name>A0A6B9J7R7_9CAUD</name>
<dbReference type="Proteomes" id="UP000433471">
    <property type="component" value="Segment"/>
</dbReference>
<reference evidence="1 2" key="1">
    <citation type="submission" date="2019-11" db="EMBL/GenBank/DDBJ databases">
        <title>Characterization of a novel member of the family Ackermannviridae.</title>
        <authorList>
            <person name="Maina A.N."/>
            <person name="Mwaura F.B."/>
            <person name="Jumba M."/>
        </authorList>
    </citation>
    <scope>NUCLEOTIDE SEQUENCE [LARGE SCALE GENOMIC DNA]</scope>
</reference>
<evidence type="ECO:0000313" key="2">
    <source>
        <dbReference type="Proteomes" id="UP000433471"/>
    </source>
</evidence>
<organism evidence="1 2">
    <name type="scientific">Vibrio phage vB_VchM_Kuja</name>
    <dbReference type="NCBI Taxonomy" id="2686437"/>
    <lineage>
        <taxon>Viruses</taxon>
        <taxon>Duplodnaviria</taxon>
        <taxon>Heunggongvirae</taxon>
        <taxon>Uroviricota</taxon>
        <taxon>Caudoviricetes</taxon>
        <taxon>Pantevenvirales</taxon>
        <taxon>Ackermannviridae</taxon>
        <taxon>Kujavirus</taxon>
        <taxon>Kujavirus kuja</taxon>
    </lineage>
</organism>
<proteinExistence type="predicted"/>
<gene>
    <name evidence="1" type="ORF">Kuja_0930</name>
</gene>